<evidence type="ECO:0000313" key="13">
    <source>
        <dbReference type="EMBL" id="KAG0647628.1"/>
    </source>
</evidence>
<feature type="region of interest" description="Disordered" evidence="11">
    <location>
        <begin position="4592"/>
        <end position="4613"/>
    </location>
</feature>
<dbReference type="GO" id="GO:0005654">
    <property type="term" value="C:nucleoplasm"/>
    <property type="evidence" value="ECO:0007669"/>
    <property type="project" value="UniProtKB-SubCell"/>
</dbReference>
<accession>A0A9P6VH21</accession>
<dbReference type="InterPro" id="IPR011704">
    <property type="entry name" value="ATPase_dyneun-rel_AAA"/>
</dbReference>
<dbReference type="InterPro" id="IPR040848">
    <property type="entry name" value="AAA_lid_7"/>
</dbReference>
<feature type="compositionally biased region" description="Polar residues" evidence="11">
    <location>
        <begin position="4405"/>
        <end position="4414"/>
    </location>
</feature>
<evidence type="ECO:0000256" key="8">
    <source>
        <dbReference type="ARBA" id="ARBA00023186"/>
    </source>
</evidence>
<dbReference type="GO" id="GO:0016887">
    <property type="term" value="F:ATP hydrolysis activity"/>
    <property type="evidence" value="ECO:0007669"/>
    <property type="project" value="InterPro"/>
</dbReference>
<dbReference type="PROSITE" id="PS50234">
    <property type="entry name" value="VWFA"/>
    <property type="match status" value="1"/>
</dbReference>
<feature type="region of interest" description="Disordered" evidence="11">
    <location>
        <begin position="4125"/>
        <end position="4580"/>
    </location>
</feature>
<dbReference type="SUPFAM" id="SSF53300">
    <property type="entry name" value="vWA-like"/>
    <property type="match status" value="1"/>
</dbReference>
<dbReference type="PANTHER" id="PTHR48103">
    <property type="entry name" value="MIDASIN-RELATED"/>
    <property type="match status" value="1"/>
</dbReference>
<evidence type="ECO:0000256" key="2">
    <source>
        <dbReference type="ARBA" id="ARBA00004642"/>
    </source>
</evidence>
<feature type="compositionally biased region" description="Basic and acidic residues" evidence="11">
    <location>
        <begin position="4084"/>
        <end position="4097"/>
    </location>
</feature>
<feature type="compositionally biased region" description="Basic and acidic residues" evidence="11">
    <location>
        <begin position="4303"/>
        <end position="4318"/>
    </location>
</feature>
<dbReference type="InterPro" id="IPR002035">
    <property type="entry name" value="VWF_A"/>
</dbReference>
<feature type="compositionally biased region" description="Acidic residues" evidence="11">
    <location>
        <begin position="4135"/>
        <end position="4186"/>
    </location>
</feature>
<feature type="compositionally biased region" description="Acidic residues" evidence="11">
    <location>
        <begin position="4290"/>
        <end position="4302"/>
    </location>
</feature>
<comment type="function">
    <text evidence="10">Nuclear chaperone required for maturation and nuclear export of pre-60S ribosome subunits.</text>
</comment>
<evidence type="ECO:0000256" key="6">
    <source>
        <dbReference type="ARBA" id="ARBA00022741"/>
    </source>
</evidence>
<evidence type="ECO:0000256" key="7">
    <source>
        <dbReference type="ARBA" id="ARBA00022840"/>
    </source>
</evidence>
<dbReference type="PIRSF" id="PIRSF010340">
    <property type="entry name" value="Midasin"/>
    <property type="match status" value="1"/>
</dbReference>
<dbReference type="Gene3D" id="3.40.50.300">
    <property type="entry name" value="P-loop containing nucleotide triphosphate hydrolases"/>
    <property type="match status" value="6"/>
</dbReference>
<feature type="compositionally biased region" description="Basic and acidic residues" evidence="11">
    <location>
        <begin position="4190"/>
        <end position="4231"/>
    </location>
</feature>
<dbReference type="SMART" id="SM00382">
    <property type="entry name" value="AAA"/>
    <property type="match status" value="6"/>
</dbReference>
<dbReference type="GO" id="GO:0005524">
    <property type="term" value="F:ATP binding"/>
    <property type="evidence" value="ECO:0007669"/>
    <property type="project" value="UniProtKB-KW"/>
</dbReference>
<dbReference type="SUPFAM" id="SSF52540">
    <property type="entry name" value="P-loop containing nucleoside triphosphate hydrolases"/>
    <property type="match status" value="6"/>
</dbReference>
<dbReference type="CDD" id="cd00009">
    <property type="entry name" value="AAA"/>
    <property type="match status" value="2"/>
</dbReference>
<dbReference type="FunFam" id="3.40.50.300:FF:000712">
    <property type="entry name" value="Midasin"/>
    <property type="match status" value="1"/>
</dbReference>
<evidence type="ECO:0000256" key="11">
    <source>
        <dbReference type="SAM" id="MobiDB-lite"/>
    </source>
</evidence>
<evidence type="ECO:0000256" key="3">
    <source>
        <dbReference type="ARBA" id="ARBA00007188"/>
    </source>
</evidence>
<dbReference type="Pfam" id="PF07728">
    <property type="entry name" value="AAA_5"/>
    <property type="match status" value="9"/>
</dbReference>
<comment type="caution">
    <text evidence="13">The sequence shown here is derived from an EMBL/GenBank/DDBJ whole genome shotgun (WGS) entry which is preliminary data.</text>
</comment>
<dbReference type="FunFam" id="3.40.50.300:FF:001368">
    <property type="entry name" value="Midasin"/>
    <property type="match status" value="1"/>
</dbReference>
<dbReference type="InterPro" id="IPR048617">
    <property type="entry name" value="MDN1_AAA_lid_4"/>
</dbReference>
<evidence type="ECO:0000256" key="4">
    <source>
        <dbReference type="ARBA" id="ARBA00017143"/>
    </source>
</evidence>
<evidence type="ECO:0000256" key="10">
    <source>
        <dbReference type="PIRNR" id="PIRNR010340"/>
    </source>
</evidence>
<dbReference type="InterPro" id="IPR003593">
    <property type="entry name" value="AAA+_ATPase"/>
</dbReference>
<dbReference type="GO" id="GO:0005730">
    <property type="term" value="C:nucleolus"/>
    <property type="evidence" value="ECO:0007669"/>
    <property type="project" value="UniProtKB-SubCell"/>
</dbReference>
<feature type="compositionally biased region" description="Acidic residues" evidence="11">
    <location>
        <begin position="4232"/>
        <end position="4244"/>
    </location>
</feature>
<dbReference type="OrthoDB" id="5186at2759"/>
<feature type="compositionally biased region" description="Basic and acidic residues" evidence="11">
    <location>
        <begin position="4245"/>
        <end position="4267"/>
    </location>
</feature>
<sequence length="4932" mass="553034">MDEIGQLNGNYGCAQPATMLEDLPEEILEIIRLKETPRFLDTLARTALNPPSTLKLFTLFESVFPDTCSKWVAREAGGKQSDLIIGAFARILPLAPYLSTYLEKYLRINTFSTSETALQIHIRQDDGQGSLELQRLLLAIFRLLNFNKHAYTQTISGSNIQDLMQHAHKPIRYLAVRIFCILVSASDLKVEVMIQEHVGKQEAIMGDYDGKLVDYGFLSLFEEKRLHDAHDTRSRTGEMAIPDLCSINLEGLSSMAARYSSTLLPRPSGPPARPSSLIPTITTLRNMESFAKSLLSSSPILLHGLAGSGKTSLVNDFARELSVDSNMVTLHLNEQTDAKMLIGMYTSGSTPGTFKWQPGVLTTAVEEGRWIFIEDLDRAPNEVISVILPLIERGELLIPSRGQTIKAGPGFKLLASIRTLLNVNGEENPPASYMLGARLWQRVPVQMPSQEEFREIIDRTHSILHKFLPGIISVYDRLFALSRKSSFASRSRSSLGRPISPRDLLKWCRRLENILLVAGSKNGPQTITDATEYEMFLEAVDCFAGSLQTEDSRKVIISSIGEEMRIDPQRVEHFLTSHIPRYNDGESQFTVGRVRLSKHRNGRITKPIKKSRPFANTNHAKRLLEQVGVAVNMAEPVLLVGETGIGKTTVIQQLADILGHKLTAVNLSQQSEVGDLLGGFKPVNVKSLAIPLKEEFDDLFAATGISSTKNEKYLFKIRECVVKNQWPKLSKLLREAPKMFDKIIAELAKKETINSHHVTEQPAKRRKTESKMQTLLKLKSRWQRFSQNLDQFDIHISGGSKGFAFTFVEGNIVKAARNGDWVLLDEVNLASPDTLESVADLLHSGPGSNPSILLSETGQIERIRAHPNFRIFGAMNPATDVGKRDLPMGLRSRFTEIYVESPDKNLDDLLIVIKAYLKGTSSNDDRAAHDVARLYMNTKRLADEKRLVDGANQVPHFSLRTLTRVLSYVTEIAPLYGLRRALYEGFAMGFLTLLNRDSEQMLTPLINHHLLDSHGNSQALLAQPPKHPEDGAEYVRFVNRNRDRQYWMKQGDETPENQPQYIITPFVERNMLNLVRATSTRRFPVLVQGPTSSGKTSMIEYLAKFSGNKFVRINNHEHTDLQEYLGTYVSGSDGQLHFQEGLLVQALRQGHWIVLDELNLAPTDVLEALNRLLDDNRELLIPETQEIVRPHENFMLFATQNPPGLYGGRKTLSRAFRNRFLELHFDDIPEDELHTILERRSQKVAPSDCKRIVTVYKELSRLRQSTRLFEQKDSFATLRDLFRWALRDADNREQLAANGYMLLAERVRNSEERLAVKDIIEQVMKVKVDPLVMYDARLSPEIKMYNATSNVQGVVWTQAMRRLYVLVSHALRNNEPVLLVGETGCGKTTVCQMIADAFGKELHIVNAHQNTETGDLIGAQRPVRNRAATLDLLKQNLHKAFAHLGQQSPDVQNLDTLLVTYHSLSAVDSGRIPEEIRRAVENNLIKSKSLFEWSDGSLVQAMRDGQLFLLDEISLADDSVLERLNSVLETQRTILLAEKGIEDSFVQAAEGFQFFATMNPGGDYGKRELSPALRNRFTEIWVPSLSEHEDVFQIVEAKLPSSLKPLAKPMVHFAEWFGETYRSSSSTSISVRDVLAWVKFIRKCSTSDPYFAILHGAAMVYIDTLGANPAALLAISPESIRKERAKCLHRISELLQHDVSAVYYKPVDLINDEHQLTMGEFSIAKQAGSDTDPGFAFEAPTTKLNAMRVIRALQVQKPILIEGNPGVGKTTLIAALARACNRPLTRINLSEQTDLMDLFGSDIPVEGAEAGHFAWRDAPFLQAMQKGEWVLLDEMNLASQSVLEGLNACLDHRGEVYISELDQTFKRHPEFCVFAAQNPHHQGGGRKGLPASFVNRFTVVYADVFRNEDLKLICKYNFPAMSDEMVATIINFVSQLEQEIVHKRLFGSQGGPWEFNLRDILRWLQLLSSSAPFLSGRAPADFLNLIFRLRFRTPRDRREIDRIFTDVFGLAIPFRHFFHSLSPAAYQIGLAYIQRDALVQRLPFPAIDVIHRLPEIESLMICIQQNVPCVLVGPSGSGKSTMLQHIAATAGKSLIVFPLNADIDTMDLVGGFEQVDPQRSASAFLKELEEFMSSHILKSLPTRVPDDAIAVLELLKHGSRMSSSFFVDLSRHIQILWSKTSLVEFGELADTCQHFSKSSLSLENARFEWVDGVLVKALEQGEWLVLDNANLCSASVLDRLNSLLEPNGFLSINEHCGPNGEPTIVRPHPDFRIFLTMDARFGELSRAMRNRAIEIFLDPLPFDISGSKTTAIVPKPEASMQRFSQLVKVLETSPSEPGQIGDLLESVALDNLAWLDLSMLSRYSEAFQTRFPGLLTPQFMKKSQNYTEIHDGKDHHNFRAATEDMLDVFAARNCISKQDRDFRDAQIVHPLQNSPLIPLLHQSSNNRAQAFWLGALFEFNMEVKAAIEAQRGQENGLDSLKPSRMNRLQRSLVMGRVSAVAKDSTIRASSFLTLTLNSLTKYFEQNVQVRENWKVEKKVLGSLLQYWWDTYHLVTSATFEEATFQAHLAIGSHLLAQFPDNGRFPVILAFENSLRSEFSAAFKLTTGLSMELLWKQFRPIVFSKAQAMGTVHELERLAVRFDALRWRSSISVRDLGVILRSLVKAHHTVLTSDVDGTLLIATLTKELDDLESTIGLNDEGIKPFFVQQFEALRQFNSVQPMRFNQHDDGELDIDTIVLANHPTTSEMRVDSSTKTSRQLQRIDYLLGPGANLQPIMYLFSNAMLHRLNAVGDVNLKSLTLLETELPILGEKIAQSSAILGRNQVQDLNEILSQLMVSVLSAHDESLGLEYAQLLSTHHTTEAQELVIVTPKEFPSHLQGVLTQSFAPAAKYITASSLQTESSMQHSARAWVNFAVGCLTLFVPDRAFDPDKRQRLERDRHRQLKEDLTEKLLALRKFELLFSCQKSNVRIQALEEEIIGLGEPAEVLQEIYRPEVSELDQLQGEFMNLLKTTVQSDPDAMLVAYFENGGESHIQEIKLLQKNVLQIIRRLSERFRAYNDLTSPVISMLRCLQIGLHMTTLVSSTSSAKSRASMSLSQITPFLGGRPSSIDYEVIESQPMDYLHAVAMNAAIEGLYSFEPDSRRSLLKTFHTCYEQWMMRLESDRLEAESKTGLYRFKGSAEDEDEEDQEQFNELFPSYDEESLQAAKSPSTSYSASNTAVKLAKIHASIFLGDIPAPESIHTLIRQISSRIGHYYEDDTLLKGQNMTSDLLPGALLTLNDYIESLRPNSTVPESDNFYTSVNLPEARKLVTLVHLVQARFRELQAVDEIGHMQPLEDVLISCRELLQFRHTEPLAKIITKVEKIHSFMHEWQFGGWASRANSALTLYDSITQTIVSWRRLELSTWAKLFDMEIETCYEDARSWWFVAYQVIIAAPLGISGSENELKIYAQKLLQDLEAYFSTAIMGQFVERLQLLRQLQQHLKLVANEVPSMLVIYGALTNFIAIYQRYEKPVEASLKTGRLSLEKAMRDVLLLASWKDTNIVALRDSAKRSHHKLFKIVRKFRILLGQPMEGILKQGLPDENLSDSDTLYEPPHQFPTVDHSALQLCAGIVPEWSQKSKRFINVSMTVSMMADAAHVPESKVEGFTYLDSFLANIVTSAVELQKATPSILNDDSKDVVKHLKSRKRKLFADTLKELRQMGIKYNLGVNALAKQDSLSVVLANVQHLDILKALDNEALQYYFHKSIDLTSKAREATRQHSEDLSSAEVARSIGFLEGLLQILLAQRNGIANSVTGLTKLEQNIKMAKGLWAPSNSDINHKNVSSDHAKLLRWLPNILIVGLDLIKVHSKLGKMDTQIIQGSISQTITIFEGLVHEWDALIELPADIVSTRRQDLEKAISDSATSLATQLRDVSNKHPGLSYLLTQILPWTEIHATTITNNAPKTTLINLDEKLSTACDFVLVAIEKHHTAIANLPTSTEEPGWLVKNDTALSNLVKALHCSSVTEHIDQAFSILRGLNLEDGQTSKAAGAIFAVALPIFEQYFNILQQSVVRCAQLHRATCKTSYILSKTFIQIATQGFCTPSEKSDDKSGQTEKLEGGTGLGDGEGAEDISKDIQDDEDLDELAQEPNQGGKEDLEDEQDAVDMADGDMEGEMGDGEEKDSEDGSGDEDGDNDMDEEAGDVDDLDAGAVDEKMWDGDGEQAEKDQEGDDSKGKTSKDEQIAAQEDNKESLEGDEGEEEDEETAGVEHGEEIKPQDDVEKHDPHAQEGEALDLPDDMELDGDENEKSVDGSEDGMDDLSDIGEDTKEGDEITTDGKDEPDADNVDTQEDQEMGDEMDVIDFDEETEDDGAKTEEAGENVEPDPEKELDEQEGLLQDRSDEANADADNAVPSDVQGAGEDQDENFTAEQTGSSSKAQREDGSKGGESSEQNEAAAEEGEKSRQTKGDAPQDSRDETQDSTEAHPFKKLGDALESWHRQQTQIREPTEQKDQSKNQDVDVGADNSEFQHLQDENAEADNQALGTATEEQAHALDESMAVDTDSKEVQETFQPDEVEQDDAHNDVMDLEEPSTPGQQDPSDAYEGRAGAIINQAKEDRDEASEDSSTQAHINLEDDVEEVDNQLDRTHLDPSDTLELRSAADARQQWIHYESLTRDLSLSLTEQLRLILAPTLATKMRGDFRTGKRLNIKRIIPYIASQYKRDKIWMRRSVPSKRSYQIMLAVDDSKSMGESGSGSLAFETLVMVSKSLSMLEVGQICVVGFGENVKVAHDFETPFGSDAGPKIFQNFGFEQSRTDVTKLVRESIELFRTARTKTSSSPADLWQMQLIISDGVCDSSEHEPIRRLLREALEERIMMVFVIVDDVRNKKKGESVMDLKEAKFVKDESTGVSKVKVERYLDTFPFQYYLIVSDVKELPGVLATLLRQWFAEVVESSN</sequence>
<dbReference type="GO" id="GO:0030687">
    <property type="term" value="C:preribosome, large subunit precursor"/>
    <property type="evidence" value="ECO:0007669"/>
    <property type="project" value="TreeGrafter"/>
</dbReference>
<keyword evidence="9 10" id="KW-0539">Nucleus</keyword>
<feature type="region of interest" description="Disordered" evidence="11">
    <location>
        <begin position="4080"/>
        <end position="4111"/>
    </location>
</feature>
<proteinExistence type="inferred from homology"/>
<keyword evidence="5" id="KW-0597">Phosphoprotein</keyword>
<dbReference type="InterPro" id="IPR027417">
    <property type="entry name" value="P-loop_NTPase"/>
</dbReference>
<dbReference type="FunFam" id="3.40.50.300:FF:000582">
    <property type="entry name" value="Midasin"/>
    <property type="match status" value="1"/>
</dbReference>
<keyword evidence="14" id="KW-1185">Reference proteome</keyword>
<evidence type="ECO:0000259" key="12">
    <source>
        <dbReference type="PROSITE" id="PS50234"/>
    </source>
</evidence>
<feature type="compositionally biased region" description="Acidic residues" evidence="11">
    <location>
        <begin position="4319"/>
        <end position="4347"/>
    </location>
</feature>
<reference evidence="13" key="1">
    <citation type="submission" date="2019-07" db="EMBL/GenBank/DDBJ databases">
        <title>Hyphodiscus hymeniophilus genome sequencing and assembly.</title>
        <authorList>
            <person name="Kramer G."/>
            <person name="Nodwell J."/>
        </authorList>
    </citation>
    <scope>NUCLEOTIDE SEQUENCE</scope>
    <source>
        <strain evidence="13">ATCC 34498</strain>
    </source>
</reference>
<dbReference type="GO" id="GO:0000055">
    <property type="term" value="P:ribosomal large subunit export from nucleus"/>
    <property type="evidence" value="ECO:0007669"/>
    <property type="project" value="TreeGrafter"/>
</dbReference>
<organism evidence="13 14">
    <name type="scientific">Hyphodiscus hymeniophilus</name>
    <dbReference type="NCBI Taxonomy" id="353542"/>
    <lineage>
        <taxon>Eukaryota</taxon>
        <taxon>Fungi</taxon>
        <taxon>Dikarya</taxon>
        <taxon>Ascomycota</taxon>
        <taxon>Pezizomycotina</taxon>
        <taxon>Leotiomycetes</taxon>
        <taxon>Helotiales</taxon>
        <taxon>Hyphodiscaceae</taxon>
        <taxon>Hyphodiscus</taxon>
    </lineage>
</organism>
<keyword evidence="7 10" id="KW-0067">ATP-binding</keyword>
<feature type="compositionally biased region" description="Basic and acidic residues" evidence="11">
    <location>
        <begin position="4483"/>
        <end position="4495"/>
    </location>
</feature>
<keyword evidence="8 10" id="KW-0143">Chaperone</keyword>
<dbReference type="InterPro" id="IPR036465">
    <property type="entry name" value="vWFA_dom_sf"/>
</dbReference>
<feature type="domain" description="VWFA" evidence="12">
    <location>
        <begin position="4715"/>
        <end position="4919"/>
    </location>
</feature>
<dbReference type="FunFam" id="3.40.50.300:FF:000142">
    <property type="entry name" value="Midasin"/>
    <property type="match status" value="1"/>
</dbReference>
<evidence type="ECO:0000256" key="1">
    <source>
        <dbReference type="ARBA" id="ARBA00004604"/>
    </source>
</evidence>
<dbReference type="Pfam" id="PF21108">
    <property type="entry name" value="MDN1_4th"/>
    <property type="match status" value="1"/>
</dbReference>
<dbReference type="EMBL" id="VNKQ01000012">
    <property type="protein sequence ID" value="KAG0647628.1"/>
    <property type="molecule type" value="Genomic_DNA"/>
</dbReference>
<dbReference type="Pfam" id="PF17865">
    <property type="entry name" value="AAA_lid_5"/>
    <property type="match status" value="1"/>
</dbReference>
<feature type="compositionally biased region" description="Acidic residues" evidence="11">
    <location>
        <begin position="4269"/>
        <end position="4283"/>
    </location>
</feature>
<dbReference type="InterPro" id="IPR041190">
    <property type="entry name" value="Midasin_AAA_lid_5"/>
</dbReference>
<dbReference type="Proteomes" id="UP000785200">
    <property type="component" value="Unassembled WGS sequence"/>
</dbReference>
<protein>
    <recommendedName>
        <fullName evidence="4 10">Midasin</fullName>
    </recommendedName>
</protein>
<keyword evidence="6 10" id="KW-0547">Nucleotide-binding</keyword>
<evidence type="ECO:0000256" key="9">
    <source>
        <dbReference type="ARBA" id="ARBA00023242"/>
    </source>
</evidence>
<dbReference type="InterPro" id="IPR012099">
    <property type="entry name" value="Midasin"/>
</dbReference>
<dbReference type="GO" id="GO:0000027">
    <property type="term" value="P:ribosomal large subunit assembly"/>
    <property type="evidence" value="ECO:0007669"/>
    <property type="project" value="InterPro"/>
</dbReference>
<dbReference type="Pfam" id="PF17867">
    <property type="entry name" value="AAA_lid_7"/>
    <property type="match status" value="3"/>
</dbReference>
<comment type="subcellular location">
    <subcellularLocation>
        <location evidence="1">Nucleus</location>
        <location evidence="1">Nucleolus</location>
    </subcellularLocation>
    <subcellularLocation>
        <location evidence="2">Nucleus</location>
        <location evidence="2">Nucleoplasm</location>
    </subcellularLocation>
</comment>
<evidence type="ECO:0000256" key="5">
    <source>
        <dbReference type="ARBA" id="ARBA00022553"/>
    </source>
</evidence>
<comment type="similarity">
    <text evidence="3 10">Belongs to the midasin family.</text>
</comment>
<feature type="compositionally biased region" description="Basic and acidic residues" evidence="11">
    <location>
        <begin position="4436"/>
        <end position="4475"/>
    </location>
</feature>
<feature type="compositionally biased region" description="Acidic residues" evidence="11">
    <location>
        <begin position="4355"/>
        <end position="4371"/>
    </location>
</feature>
<name>A0A9P6VH21_9HELO</name>
<dbReference type="PANTHER" id="PTHR48103:SF2">
    <property type="entry name" value="MIDASIN"/>
    <property type="match status" value="1"/>
</dbReference>
<gene>
    <name evidence="13" type="ORF">D0Z07_6671</name>
</gene>
<evidence type="ECO:0000313" key="14">
    <source>
        <dbReference type="Proteomes" id="UP000785200"/>
    </source>
</evidence>